<accession>A0A0M8ZWS2</accession>
<evidence type="ECO:0000313" key="2">
    <source>
        <dbReference type="Proteomes" id="UP000053105"/>
    </source>
</evidence>
<dbReference type="EMBL" id="KQ435845">
    <property type="protein sequence ID" value="KOX71159.1"/>
    <property type="molecule type" value="Genomic_DNA"/>
</dbReference>
<organism evidence="1 2">
    <name type="scientific">Melipona quadrifasciata</name>
    <dbReference type="NCBI Taxonomy" id="166423"/>
    <lineage>
        <taxon>Eukaryota</taxon>
        <taxon>Metazoa</taxon>
        <taxon>Ecdysozoa</taxon>
        <taxon>Arthropoda</taxon>
        <taxon>Hexapoda</taxon>
        <taxon>Insecta</taxon>
        <taxon>Pterygota</taxon>
        <taxon>Neoptera</taxon>
        <taxon>Endopterygota</taxon>
        <taxon>Hymenoptera</taxon>
        <taxon>Apocrita</taxon>
        <taxon>Aculeata</taxon>
        <taxon>Apoidea</taxon>
        <taxon>Anthophila</taxon>
        <taxon>Apidae</taxon>
        <taxon>Melipona</taxon>
    </lineage>
</organism>
<name>A0A0M8ZWS2_9HYME</name>
<reference evidence="1 2" key="1">
    <citation type="submission" date="2015-07" db="EMBL/GenBank/DDBJ databases">
        <title>The genome of Melipona quadrifasciata.</title>
        <authorList>
            <person name="Pan H."/>
            <person name="Kapheim K."/>
        </authorList>
    </citation>
    <scope>NUCLEOTIDE SEQUENCE [LARGE SCALE GENOMIC DNA]</scope>
    <source>
        <strain evidence="1">0111107301</strain>
        <tissue evidence="1">Whole body</tissue>
    </source>
</reference>
<proteinExistence type="predicted"/>
<sequence length="225" mass="25300">MVIRHPPSGVPHTAYLTSKNGRTSTLGVQLLTSSVVLILKTGQKLGNPDGKHNDKKDINSGQNAFEFLQFSRTKVSLPFRSLHHVKTSLGKTNSLLAADKRAATLLELASRHTTNRRTVQGRWQQHSDNLSSTFEFHTRLDRANSWFGSLSKEFANNTVWEEGGKISRKLKSSGGYMGKWKKLTLNRESQEEGEVDKRISTIVKDDDSHCIVSLYHNYIIIIIVL</sequence>
<evidence type="ECO:0000313" key="1">
    <source>
        <dbReference type="EMBL" id="KOX71159.1"/>
    </source>
</evidence>
<gene>
    <name evidence="1" type="ORF">WN51_04182</name>
</gene>
<protein>
    <submittedName>
        <fullName evidence="1">Uncharacterized protein</fullName>
    </submittedName>
</protein>
<keyword evidence="2" id="KW-1185">Reference proteome</keyword>
<dbReference type="Proteomes" id="UP000053105">
    <property type="component" value="Unassembled WGS sequence"/>
</dbReference>
<dbReference type="AlphaFoldDB" id="A0A0M8ZWS2"/>